<dbReference type="Pfam" id="PF18648">
    <property type="entry name" value="ADPRTs_Tse2"/>
    <property type="match status" value="1"/>
</dbReference>
<dbReference type="OrthoDB" id="10266325at2759"/>
<dbReference type="InterPro" id="IPR041018">
    <property type="entry name" value="ADPRTs_Tse2"/>
</dbReference>
<name>A0A1C7M2E8_GRIFR</name>
<evidence type="ECO:0000313" key="3">
    <source>
        <dbReference type="Proteomes" id="UP000092993"/>
    </source>
</evidence>
<evidence type="ECO:0000313" key="2">
    <source>
        <dbReference type="EMBL" id="OBZ70677.1"/>
    </source>
</evidence>
<proteinExistence type="predicted"/>
<reference evidence="2 3" key="1">
    <citation type="submission" date="2016-03" db="EMBL/GenBank/DDBJ databases">
        <title>Whole genome sequencing of Grifola frondosa 9006-11.</title>
        <authorList>
            <person name="Min B."/>
            <person name="Park H."/>
            <person name="Kim J.-G."/>
            <person name="Cho H."/>
            <person name="Oh Y.-L."/>
            <person name="Kong W.-S."/>
            <person name="Choi I.-G."/>
        </authorList>
    </citation>
    <scope>NUCLEOTIDE SEQUENCE [LARGE SCALE GENOMIC DNA]</scope>
    <source>
        <strain evidence="2 3">9006-11</strain>
    </source>
</reference>
<dbReference type="EMBL" id="LUGG01000013">
    <property type="protein sequence ID" value="OBZ70677.1"/>
    <property type="molecule type" value="Genomic_DNA"/>
</dbReference>
<dbReference type="OMA" id="HEFRDHY"/>
<comment type="caution">
    <text evidence="2">The sequence shown here is derived from an EMBL/GenBank/DDBJ whole genome shotgun (WGS) entry which is preliminary data.</text>
</comment>
<gene>
    <name evidence="2" type="ORF">A0H81_09464</name>
</gene>
<feature type="domain" description="Tse2 ADP-ribosyltransferase toxin" evidence="1">
    <location>
        <begin position="71"/>
        <end position="200"/>
    </location>
</feature>
<dbReference type="AlphaFoldDB" id="A0A1C7M2E8"/>
<evidence type="ECO:0000259" key="1">
    <source>
        <dbReference type="Pfam" id="PF18648"/>
    </source>
</evidence>
<organism evidence="2 3">
    <name type="scientific">Grifola frondosa</name>
    <name type="common">Maitake</name>
    <name type="synonym">Polyporus frondosus</name>
    <dbReference type="NCBI Taxonomy" id="5627"/>
    <lineage>
        <taxon>Eukaryota</taxon>
        <taxon>Fungi</taxon>
        <taxon>Dikarya</taxon>
        <taxon>Basidiomycota</taxon>
        <taxon>Agaricomycotina</taxon>
        <taxon>Agaricomycetes</taxon>
        <taxon>Polyporales</taxon>
        <taxon>Grifolaceae</taxon>
        <taxon>Grifola</taxon>
    </lineage>
</organism>
<sequence>MLPSMRWNPTRPSVLLPRVSCLTPVLRTPSALARLRLFSSSPCTPEAAATRKPAVSWTMPLLGRFDHVPVELFRINWSEKVVLRDYESQMKMKRTSYDLHIQEDGFVHPKPGDTFEGPNGASVRPNGPFLQELIRGFKGKNTVIYRIPEGIPLPPDLVLLHEHSDNHSIQCKVPMTLSELNSKVTKFVQENGEKMTKMEFVERYPFM</sequence>
<dbReference type="Proteomes" id="UP000092993">
    <property type="component" value="Unassembled WGS sequence"/>
</dbReference>
<protein>
    <recommendedName>
        <fullName evidence="1">Tse2 ADP-ribosyltransferase toxin domain-containing protein</fullName>
    </recommendedName>
</protein>
<accession>A0A1C7M2E8</accession>
<keyword evidence="3" id="KW-1185">Reference proteome</keyword>